<dbReference type="GO" id="GO:0043165">
    <property type="term" value="P:Gram-negative-bacterium-type cell outer membrane assembly"/>
    <property type="evidence" value="ECO:0007669"/>
    <property type="project" value="TreeGrafter"/>
</dbReference>
<dbReference type="PANTHER" id="PTHR37482">
    <property type="entry name" value="OUTER MEMBRANE PROTEIN ASSEMBLY FACTOR BAME"/>
    <property type="match status" value="1"/>
</dbReference>
<evidence type="ECO:0000256" key="3">
    <source>
        <dbReference type="ARBA" id="ARBA00023237"/>
    </source>
</evidence>
<comment type="caution">
    <text evidence="6">The sequence shown here is derived from an EMBL/GenBank/DDBJ whole genome shotgun (WGS) entry which is preliminary data.</text>
</comment>
<feature type="chain" id="PRO_5031201459" evidence="4">
    <location>
        <begin position="25"/>
        <end position="148"/>
    </location>
</feature>
<dbReference type="InterPro" id="IPR026592">
    <property type="entry name" value="BamE"/>
</dbReference>
<dbReference type="Proteomes" id="UP000539372">
    <property type="component" value="Unassembled WGS sequence"/>
</dbReference>
<accession>A0A7Y0HI75</accession>
<dbReference type="InterPro" id="IPR037873">
    <property type="entry name" value="BamE-like"/>
</dbReference>
<evidence type="ECO:0000256" key="2">
    <source>
        <dbReference type="ARBA" id="ARBA00023136"/>
    </source>
</evidence>
<feature type="signal peptide" evidence="4">
    <location>
        <begin position="1"/>
        <end position="24"/>
    </location>
</feature>
<reference evidence="6 7" key="1">
    <citation type="submission" date="2020-04" db="EMBL/GenBank/DDBJ databases">
        <title>Rhodospirillaceae bacterium KN72 isolated from deep sea.</title>
        <authorList>
            <person name="Zhang D.-C."/>
        </authorList>
    </citation>
    <scope>NUCLEOTIDE SEQUENCE [LARGE SCALE GENOMIC DNA]</scope>
    <source>
        <strain evidence="6 7">KN72</strain>
    </source>
</reference>
<evidence type="ECO:0000313" key="7">
    <source>
        <dbReference type="Proteomes" id="UP000539372"/>
    </source>
</evidence>
<dbReference type="GO" id="GO:0051205">
    <property type="term" value="P:protein insertion into membrane"/>
    <property type="evidence" value="ECO:0007669"/>
    <property type="project" value="TreeGrafter"/>
</dbReference>
<dbReference type="Gene3D" id="3.30.1450.10">
    <property type="match status" value="1"/>
</dbReference>
<protein>
    <submittedName>
        <fullName evidence="6">Outer membrane protein assembly factor BamE</fullName>
    </submittedName>
</protein>
<evidence type="ECO:0000256" key="1">
    <source>
        <dbReference type="ARBA" id="ARBA00022729"/>
    </source>
</evidence>
<evidence type="ECO:0000313" key="6">
    <source>
        <dbReference type="EMBL" id="NMM46224.1"/>
    </source>
</evidence>
<organism evidence="6 7">
    <name type="scientific">Pacificispira spongiicola</name>
    <dbReference type="NCBI Taxonomy" id="2729598"/>
    <lineage>
        <taxon>Bacteria</taxon>
        <taxon>Pseudomonadati</taxon>
        <taxon>Pseudomonadota</taxon>
        <taxon>Alphaproteobacteria</taxon>
        <taxon>Rhodospirillales</taxon>
        <taxon>Rhodospirillaceae</taxon>
        <taxon>Pacificispira</taxon>
    </lineage>
</organism>
<name>A0A7Y0HI75_9PROT</name>
<dbReference type="PANTHER" id="PTHR37482:SF1">
    <property type="entry name" value="OUTER MEMBRANE PROTEIN ASSEMBLY FACTOR BAME"/>
    <property type="match status" value="1"/>
</dbReference>
<dbReference type="GO" id="GO:0030674">
    <property type="term" value="F:protein-macromolecule adaptor activity"/>
    <property type="evidence" value="ECO:0007669"/>
    <property type="project" value="TreeGrafter"/>
</dbReference>
<keyword evidence="7" id="KW-1185">Reference proteome</keyword>
<dbReference type="PROSITE" id="PS51257">
    <property type="entry name" value="PROKAR_LIPOPROTEIN"/>
    <property type="match status" value="1"/>
</dbReference>
<keyword evidence="2" id="KW-0472">Membrane</keyword>
<proteinExistence type="predicted"/>
<sequence length="148" mass="16206">MQRAAKKRIAAGLLITLAATGLSACESKVALRGNAPLESKLEQIKVGQSSKRDVVAAIGSPSTVGTFDDNVWYYMSQTKESWAFYKPEIVENQVLAFHFDENGTLSEIEDFDKSALTEVSYRSKVTPTTGRTMSIMEQLFGNLGKFGS</sequence>
<dbReference type="GO" id="GO:1990063">
    <property type="term" value="C:Bam protein complex"/>
    <property type="evidence" value="ECO:0007669"/>
    <property type="project" value="TreeGrafter"/>
</dbReference>
<dbReference type="InterPro" id="IPR007450">
    <property type="entry name" value="BamE_dom"/>
</dbReference>
<evidence type="ECO:0000256" key="4">
    <source>
        <dbReference type="SAM" id="SignalP"/>
    </source>
</evidence>
<dbReference type="RefSeq" id="WP_169626597.1">
    <property type="nucleotide sequence ID" value="NZ_JABBNT010000005.1"/>
</dbReference>
<feature type="domain" description="Outer membrane protein assembly factor BamE" evidence="5">
    <location>
        <begin position="33"/>
        <end position="107"/>
    </location>
</feature>
<dbReference type="EMBL" id="JABBNT010000005">
    <property type="protein sequence ID" value="NMM46224.1"/>
    <property type="molecule type" value="Genomic_DNA"/>
</dbReference>
<keyword evidence="1 4" id="KW-0732">Signal</keyword>
<gene>
    <name evidence="6" type="ORF">HH303_17165</name>
</gene>
<keyword evidence="3" id="KW-0998">Cell outer membrane</keyword>
<dbReference type="Pfam" id="PF04355">
    <property type="entry name" value="BamE"/>
    <property type="match status" value="1"/>
</dbReference>
<dbReference type="AlphaFoldDB" id="A0A7Y0HI75"/>
<evidence type="ECO:0000259" key="5">
    <source>
        <dbReference type="Pfam" id="PF04355"/>
    </source>
</evidence>